<proteinExistence type="predicted"/>
<reference evidence="1 2" key="1">
    <citation type="submission" date="2020-04" db="EMBL/GenBank/DDBJ databases">
        <title>Massilia sp. nov., a cold adapted bacteria isolated from Arctic soil.</title>
        <authorList>
            <person name="Son J."/>
            <person name="Ka J.-O."/>
        </authorList>
    </citation>
    <scope>NUCLEOTIDE SEQUENCE [LARGE SCALE GENOMIC DNA]</scope>
    <source>
        <strain evidence="1 2">ML15P13</strain>
    </source>
</reference>
<dbReference type="Proteomes" id="UP000533905">
    <property type="component" value="Unassembled WGS sequence"/>
</dbReference>
<dbReference type="EMBL" id="JABAIV010000002">
    <property type="protein sequence ID" value="NNG22607.1"/>
    <property type="molecule type" value="Genomic_DNA"/>
</dbReference>
<organism evidence="1 2">
    <name type="scientific">Telluria aromaticivorans</name>
    <dbReference type="NCBI Taxonomy" id="2725995"/>
    <lineage>
        <taxon>Bacteria</taxon>
        <taxon>Pseudomonadati</taxon>
        <taxon>Pseudomonadota</taxon>
        <taxon>Betaproteobacteria</taxon>
        <taxon>Burkholderiales</taxon>
        <taxon>Oxalobacteraceae</taxon>
        <taxon>Telluria group</taxon>
        <taxon>Telluria</taxon>
    </lineage>
</organism>
<dbReference type="AlphaFoldDB" id="A0A7Y2JX29"/>
<protein>
    <submittedName>
        <fullName evidence="1">Uncharacterized protein</fullName>
    </submittedName>
</protein>
<comment type="caution">
    <text evidence="1">The sequence shown here is derived from an EMBL/GenBank/DDBJ whole genome shotgun (WGS) entry which is preliminary data.</text>
</comment>
<gene>
    <name evidence="1" type="ORF">HGB41_06275</name>
</gene>
<evidence type="ECO:0000313" key="2">
    <source>
        <dbReference type="Proteomes" id="UP000533905"/>
    </source>
</evidence>
<name>A0A7Y2JX29_9BURK</name>
<evidence type="ECO:0000313" key="1">
    <source>
        <dbReference type="EMBL" id="NNG22607.1"/>
    </source>
</evidence>
<dbReference type="RefSeq" id="WP_171082321.1">
    <property type="nucleotide sequence ID" value="NZ_JABAIV010000002.1"/>
</dbReference>
<sequence>MSNETMHACLQAADFNRETGRLVTRQTAWNLFRARACSSESPALIDIALRLGTLPLLPQREHRLRTLERGTEPGPVLLGHGLVHVWKFAID</sequence>
<keyword evidence="2" id="KW-1185">Reference proteome</keyword>
<accession>A0A7Y2JX29</accession>